<reference evidence="2" key="2">
    <citation type="submission" date="2020-09" db="EMBL/GenBank/DDBJ databases">
        <authorList>
            <person name="Sun Q."/>
            <person name="Ohkuma M."/>
        </authorList>
    </citation>
    <scope>NUCLEOTIDE SEQUENCE</scope>
    <source>
        <strain evidence="2">JCM 4369</strain>
    </source>
</reference>
<keyword evidence="1" id="KW-0812">Transmembrane</keyword>
<evidence type="ECO:0000313" key="2">
    <source>
        <dbReference type="EMBL" id="GGV27784.1"/>
    </source>
</evidence>
<dbReference type="Proteomes" id="UP000618795">
    <property type="component" value="Unassembled WGS sequence"/>
</dbReference>
<reference evidence="2" key="1">
    <citation type="journal article" date="2014" name="Int. J. Syst. Evol. Microbiol.">
        <title>Complete genome sequence of Corynebacterium casei LMG S-19264T (=DSM 44701T), isolated from a smear-ripened cheese.</title>
        <authorList>
            <consortium name="US DOE Joint Genome Institute (JGI-PGF)"/>
            <person name="Walter F."/>
            <person name="Albersmeier A."/>
            <person name="Kalinowski J."/>
            <person name="Ruckert C."/>
        </authorList>
    </citation>
    <scope>NUCLEOTIDE SEQUENCE</scope>
    <source>
        <strain evidence="2">JCM 4369</strain>
    </source>
</reference>
<protein>
    <submittedName>
        <fullName evidence="2">Uncharacterized protein</fullName>
    </submittedName>
</protein>
<dbReference type="AlphaFoldDB" id="A0A918IJJ1"/>
<gene>
    <name evidence="2" type="ORF">GCM10010260_80380</name>
</gene>
<dbReference type="EMBL" id="BMTD01000032">
    <property type="protein sequence ID" value="GGV27784.1"/>
    <property type="molecule type" value="Genomic_DNA"/>
</dbReference>
<sequence>MNPSSEDSPAEVPAARPADRGPVVALLVATALLLLPLLYGWYRFSADTLGCLGRPAGCRGQRAPVMSAVDWGLLLVAGPAAGAAVLAVGGAILRRRAAVWAAAGAFLGTLVMWVVAVHALGEGLQHSNIDF</sequence>
<name>A0A918IJJ1_9ACTN</name>
<evidence type="ECO:0000313" key="3">
    <source>
        <dbReference type="Proteomes" id="UP000618795"/>
    </source>
</evidence>
<proteinExistence type="predicted"/>
<keyword evidence="1" id="KW-0472">Membrane</keyword>
<keyword evidence="1" id="KW-1133">Transmembrane helix</keyword>
<organism evidence="2 3">
    <name type="scientific">Streptomyces filipinensis</name>
    <dbReference type="NCBI Taxonomy" id="66887"/>
    <lineage>
        <taxon>Bacteria</taxon>
        <taxon>Bacillati</taxon>
        <taxon>Actinomycetota</taxon>
        <taxon>Actinomycetes</taxon>
        <taxon>Kitasatosporales</taxon>
        <taxon>Streptomycetaceae</taxon>
        <taxon>Streptomyces</taxon>
    </lineage>
</organism>
<feature type="transmembrane region" description="Helical" evidence="1">
    <location>
        <begin position="71"/>
        <end position="93"/>
    </location>
</feature>
<feature type="transmembrane region" description="Helical" evidence="1">
    <location>
        <begin position="23"/>
        <end position="42"/>
    </location>
</feature>
<feature type="transmembrane region" description="Helical" evidence="1">
    <location>
        <begin position="100"/>
        <end position="121"/>
    </location>
</feature>
<evidence type="ECO:0000256" key="1">
    <source>
        <dbReference type="SAM" id="Phobius"/>
    </source>
</evidence>
<accession>A0A918IJJ1</accession>
<comment type="caution">
    <text evidence="2">The sequence shown here is derived from an EMBL/GenBank/DDBJ whole genome shotgun (WGS) entry which is preliminary data.</text>
</comment>
<dbReference type="RefSeq" id="WP_191878399.1">
    <property type="nucleotide sequence ID" value="NZ_BMTD01000032.1"/>
</dbReference>
<keyword evidence="3" id="KW-1185">Reference proteome</keyword>